<feature type="domain" description="Gamma-glutamylcyclotransferase AIG2-like" evidence="1">
    <location>
        <begin position="128"/>
        <end position="223"/>
    </location>
</feature>
<dbReference type="CDD" id="cd06661">
    <property type="entry name" value="GGCT_like"/>
    <property type="match status" value="1"/>
</dbReference>
<dbReference type="Pfam" id="PF14114">
    <property type="entry name" value="DUF4286"/>
    <property type="match status" value="1"/>
</dbReference>
<sequence length="224" mass="25847">MQLSKLLNLNLYANMFIYNITTNIEEAYHTEWLQWMKQVHIPEVLSTGKFLSAKFTKVLVEEDMGGETYSIQYSVKDKATLERYYNEDAPRLIAQIEKKFAGKLVSFKTELEVVDEYFVQRATATHLLFTYGTLQEQDIQLGVFSRALTGFEDELAQYVVSEKKVAGLYPTLQHTGNVKDIIKGQVYSLTHQELQKADEYEGEAYKRIQIELGSGRNAWVYISK</sequence>
<organism evidence="2 3">
    <name type="scientific">Maribacter sedimenticola</name>
    <dbReference type="NCBI Taxonomy" id="228956"/>
    <lineage>
        <taxon>Bacteria</taxon>
        <taxon>Pseudomonadati</taxon>
        <taxon>Bacteroidota</taxon>
        <taxon>Flavobacteriia</taxon>
        <taxon>Flavobacteriales</taxon>
        <taxon>Flavobacteriaceae</taxon>
        <taxon>Maribacter</taxon>
    </lineage>
</organism>
<evidence type="ECO:0000313" key="2">
    <source>
        <dbReference type="EMBL" id="SNR27176.1"/>
    </source>
</evidence>
<dbReference type="InterPro" id="IPR025563">
    <property type="entry name" value="DUF4286"/>
</dbReference>
<dbReference type="SUPFAM" id="SSF110857">
    <property type="entry name" value="Gamma-glutamyl cyclotransferase-like"/>
    <property type="match status" value="1"/>
</dbReference>
<dbReference type="InterPro" id="IPR013024">
    <property type="entry name" value="GGCT-like"/>
</dbReference>
<proteinExistence type="predicted"/>
<evidence type="ECO:0000313" key="3">
    <source>
        <dbReference type="Proteomes" id="UP000198337"/>
    </source>
</evidence>
<evidence type="ECO:0000259" key="1">
    <source>
        <dbReference type="Pfam" id="PF06094"/>
    </source>
</evidence>
<protein>
    <submittedName>
        <fullName evidence="2">Gamma-glutamyl cyclotransferase, AIG2-like</fullName>
    </submittedName>
</protein>
<comment type="caution">
    <text evidence="2">The sequence shown here is derived from an EMBL/GenBank/DDBJ whole genome shotgun (WGS) entry which is preliminary data.</text>
</comment>
<dbReference type="Gene3D" id="3.10.490.10">
    <property type="entry name" value="Gamma-glutamyl cyclotransferase-like"/>
    <property type="match status" value="1"/>
</dbReference>
<dbReference type="InterPro" id="IPR036568">
    <property type="entry name" value="GGCT-like_sf"/>
</dbReference>
<dbReference type="Proteomes" id="UP000198337">
    <property type="component" value="Unassembled WGS sequence"/>
</dbReference>
<keyword evidence="3" id="KW-1185">Reference proteome</keyword>
<dbReference type="Pfam" id="PF06094">
    <property type="entry name" value="GGACT"/>
    <property type="match status" value="1"/>
</dbReference>
<gene>
    <name evidence="2" type="ORF">SAMN04488009_0605</name>
</gene>
<name>A0ABY1SCW6_9FLAO</name>
<accession>A0ABY1SCW6</accession>
<reference evidence="2 3" key="1">
    <citation type="submission" date="2017-06" db="EMBL/GenBank/DDBJ databases">
        <authorList>
            <person name="Varghese N."/>
            <person name="Submissions S."/>
        </authorList>
    </citation>
    <scope>NUCLEOTIDE SEQUENCE [LARGE SCALE GENOMIC DNA]</scope>
    <source>
        <strain evidence="2 3">DSM 19840</strain>
    </source>
</reference>
<dbReference type="InterPro" id="IPR009288">
    <property type="entry name" value="AIG2-like_dom"/>
</dbReference>
<dbReference type="EMBL" id="FZNV01000001">
    <property type="protein sequence ID" value="SNR27176.1"/>
    <property type="molecule type" value="Genomic_DNA"/>
</dbReference>